<dbReference type="InterPro" id="IPR047112">
    <property type="entry name" value="RecG/Mfd"/>
</dbReference>
<feature type="domain" description="Helicase ATP-binding" evidence="10">
    <location>
        <begin position="564"/>
        <end position="725"/>
    </location>
</feature>
<dbReference type="SUPFAM" id="SSF141259">
    <property type="entry name" value="CarD-like"/>
    <property type="match status" value="1"/>
</dbReference>
<keyword evidence="3 9" id="KW-0227">DNA damage</keyword>
<keyword evidence="1 9" id="KW-0963">Cytoplasm</keyword>
<dbReference type="Gene3D" id="3.40.50.300">
    <property type="entry name" value="P-loop containing nucleotide triphosphate hydrolases"/>
    <property type="match status" value="2"/>
</dbReference>
<comment type="similarity">
    <text evidence="9">In the C-terminal section; belongs to the helicase family. RecG subfamily.</text>
</comment>
<dbReference type="EMBL" id="FOQD01000007">
    <property type="protein sequence ID" value="SFI26859.1"/>
    <property type="molecule type" value="Genomic_DNA"/>
</dbReference>
<dbReference type="GO" id="GO:0005524">
    <property type="term" value="F:ATP binding"/>
    <property type="evidence" value="ECO:0007669"/>
    <property type="project" value="UniProtKB-UniRule"/>
</dbReference>
<protein>
    <recommendedName>
        <fullName evidence="9">Transcription-repair-coupling factor</fullName>
        <shortName evidence="9">TRCF</shortName>
        <ecNumber evidence="9">3.6.4.-</ecNumber>
    </recommendedName>
</protein>
<dbReference type="GO" id="GO:0016787">
    <property type="term" value="F:hydrolase activity"/>
    <property type="evidence" value="ECO:0007669"/>
    <property type="project" value="UniProtKB-KW"/>
</dbReference>
<evidence type="ECO:0000256" key="8">
    <source>
        <dbReference type="ARBA" id="ARBA00023204"/>
    </source>
</evidence>
<dbReference type="GO" id="GO:0006355">
    <property type="term" value="P:regulation of DNA-templated transcription"/>
    <property type="evidence" value="ECO:0007669"/>
    <property type="project" value="UniProtKB-UniRule"/>
</dbReference>
<evidence type="ECO:0000256" key="7">
    <source>
        <dbReference type="ARBA" id="ARBA00023125"/>
    </source>
</evidence>
<dbReference type="HAMAP" id="MF_00969">
    <property type="entry name" value="TRCF"/>
    <property type="match status" value="1"/>
</dbReference>
<dbReference type="InterPro" id="IPR014001">
    <property type="entry name" value="Helicase_ATP-bd"/>
</dbReference>
<dbReference type="SUPFAM" id="SSF52540">
    <property type="entry name" value="P-loop containing nucleoside triphosphate hydrolases"/>
    <property type="match status" value="4"/>
</dbReference>
<evidence type="ECO:0000313" key="12">
    <source>
        <dbReference type="EMBL" id="SFI26859.1"/>
    </source>
</evidence>
<dbReference type="SMART" id="SM01058">
    <property type="entry name" value="CarD_TRCF"/>
    <property type="match status" value="1"/>
</dbReference>
<dbReference type="Pfam" id="PF00271">
    <property type="entry name" value="Helicase_C"/>
    <property type="match status" value="1"/>
</dbReference>
<dbReference type="GO" id="GO:0003678">
    <property type="term" value="F:DNA helicase activity"/>
    <property type="evidence" value="ECO:0007669"/>
    <property type="project" value="TreeGrafter"/>
</dbReference>
<keyword evidence="5 12" id="KW-0347">Helicase</keyword>
<evidence type="ECO:0000256" key="4">
    <source>
        <dbReference type="ARBA" id="ARBA00022801"/>
    </source>
</evidence>
<sequence>MAGTTVSLRSLPELIDRLRALESYRTVVAALQRGSSGTIDGAWGSSCALVAAAIAQDAPGPLLLVLPRISDVEDFSADIAALLPAAPTVFPAWETLPKERSVKDAVFGARLRVLQLLESKQPPKVIITAFPALLQPVPSRSVRESGAKLLKIGGQLDIDELLRWLVERGFERVSAIEMPGEFCVHGGIVDIFPPDAIDPIRMELFGDEIESLRFFSVETQRKVSDLKEIQLTAVAPTSDVKNQEEANFLDSLPKEAWIALSELRDVVDEGKRFLQRLENPRGLFGVDGTLARCTSFPTVSVSALNSGSFDTTAHLQVESIERFSGPKAEVIQELAGVLLQDEQVLIACHNAGEKERLQEMIREADPALEQRMQLCLGTVTRGYRLIFSKVVVLSDNELFNRANVRQPTKKTGNRTASRAIDSFLELNEGDLVVHLTHGIGRFQGMQVVERDGNQEEHLVIEFRDGVRIYVPVTLIHLVQKYVGASKSSPRLAKIGGTSWAKNKKKVSEAVSDMAADMLKLQAKRSLQTGLACPPDSKWQQEFDTSFPFVETADQLRAIEDCKGDLIQPRPMDRLICGDVGFGKTEVAMRSAFKVVDAGRQVAVLVPTTVLAEQHFRSFSQRMAEFPIQIASLSRFITKGEQRKVVEKLESGGIDIVIGTHRLVSQDVRFRNLGLLIVDEEQRFGVATKELLKQLRLNVDVLTLSATPIPRTLHLSLLGIRDISNLTTPPQDRLPIETRIARWDADLIRSAIMREFNRSGQVYFVHNRVYDIERVSERLQQIVPEATIAIAHGQMTPDELESSMVKFVNGKADILVATTIIESGLDIPTANTMFIDQAENYGLADLHQLRGRVGRDKHRAYCYLLVSENRSLTGVAARRLKAIEEFSELGAGFKISMRDLEIRGAGNILGTEQSGHISTVGYELYCQLLENAVRRMKELPPRESPHVNLDLPVTAFLPGTYIPPGRQKIDVYRKLSSVCTRDELAEVADEIRDRFGPLPKEAIQFISLKELELMAYTWGVDGIRLEEDRFAVLSYTDDQRIHDLAGRHGRDLRIVDRRNAYLVLPKKGLRGAKLADFLKSVLR</sequence>
<evidence type="ECO:0000256" key="9">
    <source>
        <dbReference type="HAMAP-Rule" id="MF_00969"/>
    </source>
</evidence>
<keyword evidence="6 9" id="KW-0067">ATP-binding</keyword>
<dbReference type="NCBIfam" id="TIGR00580">
    <property type="entry name" value="mfd"/>
    <property type="match status" value="1"/>
</dbReference>
<reference evidence="13" key="1">
    <citation type="submission" date="2016-10" db="EMBL/GenBank/DDBJ databases">
        <authorList>
            <person name="Varghese N."/>
            <person name="Submissions S."/>
        </authorList>
    </citation>
    <scope>NUCLEOTIDE SEQUENCE [LARGE SCALE GENOMIC DNA]</scope>
    <source>
        <strain evidence="13">DSM 26348</strain>
    </source>
</reference>
<dbReference type="InterPro" id="IPR005118">
    <property type="entry name" value="TRCF_C"/>
</dbReference>
<dbReference type="Gene3D" id="3.30.2060.10">
    <property type="entry name" value="Penicillin-binding protein 1b domain"/>
    <property type="match status" value="1"/>
</dbReference>
<dbReference type="InterPro" id="IPR011545">
    <property type="entry name" value="DEAD/DEAH_box_helicase_dom"/>
</dbReference>
<dbReference type="InterPro" id="IPR036101">
    <property type="entry name" value="CarD-like/TRCF_RID_sf"/>
</dbReference>
<evidence type="ECO:0000256" key="1">
    <source>
        <dbReference type="ARBA" id="ARBA00022490"/>
    </source>
</evidence>
<keyword evidence="2 9" id="KW-0547">Nucleotide-binding</keyword>
<proteinExistence type="inferred from homology"/>
<feature type="domain" description="Helicase C-terminal" evidence="11">
    <location>
        <begin position="746"/>
        <end position="900"/>
    </location>
</feature>
<organism evidence="12 13">
    <name type="scientific">Planctomicrobium piriforme</name>
    <dbReference type="NCBI Taxonomy" id="1576369"/>
    <lineage>
        <taxon>Bacteria</taxon>
        <taxon>Pseudomonadati</taxon>
        <taxon>Planctomycetota</taxon>
        <taxon>Planctomycetia</taxon>
        <taxon>Planctomycetales</taxon>
        <taxon>Planctomycetaceae</taxon>
        <taxon>Planctomicrobium</taxon>
    </lineage>
</organism>
<dbReference type="InterPro" id="IPR003711">
    <property type="entry name" value="CarD-like/TRCF_RID"/>
</dbReference>
<dbReference type="InterPro" id="IPR027417">
    <property type="entry name" value="P-loop_NTPase"/>
</dbReference>
<dbReference type="Pfam" id="PF03461">
    <property type="entry name" value="TRCF"/>
    <property type="match status" value="1"/>
</dbReference>
<keyword evidence="7 9" id="KW-0238">DNA-binding</keyword>
<dbReference type="Proteomes" id="UP000199518">
    <property type="component" value="Unassembled WGS sequence"/>
</dbReference>
<dbReference type="SMART" id="SM00982">
    <property type="entry name" value="TRCF"/>
    <property type="match status" value="1"/>
</dbReference>
<dbReference type="Pfam" id="PF02559">
    <property type="entry name" value="CarD_TRCF_RID"/>
    <property type="match status" value="1"/>
</dbReference>
<dbReference type="InterPro" id="IPR001650">
    <property type="entry name" value="Helicase_C-like"/>
</dbReference>
<dbReference type="InterPro" id="IPR041471">
    <property type="entry name" value="UvrB_inter"/>
</dbReference>
<name>A0A1I3GU19_9PLAN</name>
<dbReference type="OrthoDB" id="9804325at2"/>
<evidence type="ECO:0000313" key="13">
    <source>
        <dbReference type="Proteomes" id="UP000199518"/>
    </source>
</evidence>
<dbReference type="PROSITE" id="PS51192">
    <property type="entry name" value="HELICASE_ATP_BIND_1"/>
    <property type="match status" value="1"/>
</dbReference>
<dbReference type="Pfam" id="PF17757">
    <property type="entry name" value="UvrB_inter"/>
    <property type="match status" value="1"/>
</dbReference>
<dbReference type="Gene3D" id="2.40.10.170">
    <property type="match status" value="1"/>
</dbReference>
<accession>A0A1I3GU19</accession>
<dbReference type="PANTHER" id="PTHR47964">
    <property type="entry name" value="ATP-DEPENDENT DNA HELICASE HOMOLOG RECG, CHLOROPLASTIC"/>
    <property type="match status" value="1"/>
</dbReference>
<evidence type="ECO:0000256" key="5">
    <source>
        <dbReference type="ARBA" id="ARBA00022806"/>
    </source>
</evidence>
<dbReference type="PROSITE" id="PS51194">
    <property type="entry name" value="HELICASE_CTER"/>
    <property type="match status" value="1"/>
</dbReference>
<dbReference type="PANTHER" id="PTHR47964:SF1">
    <property type="entry name" value="ATP-DEPENDENT DNA HELICASE HOMOLOG RECG, CHLOROPLASTIC"/>
    <property type="match status" value="1"/>
</dbReference>
<dbReference type="Pfam" id="PF00270">
    <property type="entry name" value="DEAD"/>
    <property type="match status" value="1"/>
</dbReference>
<dbReference type="SMART" id="SM00490">
    <property type="entry name" value="HELICc"/>
    <property type="match status" value="1"/>
</dbReference>
<keyword evidence="8 9" id="KW-0234">DNA repair</keyword>
<dbReference type="GO" id="GO:0005737">
    <property type="term" value="C:cytoplasm"/>
    <property type="evidence" value="ECO:0007669"/>
    <property type="project" value="UniProtKB-SubCell"/>
</dbReference>
<keyword evidence="13" id="KW-1185">Reference proteome</keyword>
<dbReference type="CDD" id="cd17991">
    <property type="entry name" value="DEXHc_TRCF"/>
    <property type="match status" value="1"/>
</dbReference>
<comment type="subcellular location">
    <subcellularLocation>
        <location evidence="9">Cytoplasm</location>
    </subcellularLocation>
</comment>
<dbReference type="InterPro" id="IPR037235">
    <property type="entry name" value="TRCF-like_C_D7"/>
</dbReference>
<dbReference type="RefSeq" id="WP_092049955.1">
    <property type="nucleotide sequence ID" value="NZ_FOQD01000007.1"/>
</dbReference>
<dbReference type="SMART" id="SM00487">
    <property type="entry name" value="DEXDc"/>
    <property type="match status" value="1"/>
</dbReference>
<dbReference type="SUPFAM" id="SSF143517">
    <property type="entry name" value="TRCF domain-like"/>
    <property type="match status" value="1"/>
</dbReference>
<dbReference type="GO" id="GO:0003684">
    <property type="term" value="F:damaged DNA binding"/>
    <property type="evidence" value="ECO:0007669"/>
    <property type="project" value="InterPro"/>
</dbReference>
<dbReference type="InterPro" id="IPR004576">
    <property type="entry name" value="Mfd"/>
</dbReference>
<evidence type="ECO:0000259" key="11">
    <source>
        <dbReference type="PROSITE" id="PS51194"/>
    </source>
</evidence>
<dbReference type="Gene3D" id="3.90.1150.50">
    <property type="entry name" value="Transcription-repair-coupling factor, D7 domain"/>
    <property type="match status" value="1"/>
</dbReference>
<keyword evidence="4 9" id="KW-0378">Hydrolase</keyword>
<dbReference type="AlphaFoldDB" id="A0A1I3GU19"/>
<evidence type="ECO:0000256" key="2">
    <source>
        <dbReference type="ARBA" id="ARBA00022741"/>
    </source>
</evidence>
<evidence type="ECO:0000256" key="3">
    <source>
        <dbReference type="ARBA" id="ARBA00022763"/>
    </source>
</evidence>
<dbReference type="EC" id="3.6.4.-" evidence="9"/>
<dbReference type="STRING" id="1576369.SAMN05421753_107126"/>
<comment type="function">
    <text evidence="9">Couples transcription and DNA repair by recognizing RNA polymerase (RNAP) stalled at DNA lesions. Mediates ATP-dependent release of RNAP and its truncated transcript from the DNA, and recruitment of nucleotide excision repair machinery to the damaged site.</text>
</comment>
<gene>
    <name evidence="9" type="primary">mfd</name>
    <name evidence="12" type="ORF">SAMN05421753_107126</name>
</gene>
<evidence type="ECO:0000259" key="10">
    <source>
        <dbReference type="PROSITE" id="PS51192"/>
    </source>
</evidence>
<evidence type="ECO:0000256" key="6">
    <source>
        <dbReference type="ARBA" id="ARBA00022840"/>
    </source>
</evidence>
<comment type="similarity">
    <text evidence="9">In the N-terminal section; belongs to the UvrB family.</text>
</comment>
<dbReference type="GO" id="GO:0000716">
    <property type="term" value="P:transcription-coupled nucleotide-excision repair, DNA damage recognition"/>
    <property type="evidence" value="ECO:0007669"/>
    <property type="project" value="UniProtKB-UniRule"/>
</dbReference>